<name>A0A5J5BPA3_9ASTE</name>
<evidence type="ECO:0000256" key="1">
    <source>
        <dbReference type="SAM" id="Phobius"/>
    </source>
</evidence>
<feature type="transmembrane region" description="Helical" evidence="1">
    <location>
        <begin position="262"/>
        <end position="283"/>
    </location>
</feature>
<feature type="transmembrane region" description="Helical" evidence="1">
    <location>
        <begin position="141"/>
        <end position="166"/>
    </location>
</feature>
<evidence type="ECO:0000313" key="3">
    <source>
        <dbReference type="Proteomes" id="UP000325577"/>
    </source>
</evidence>
<feature type="transmembrane region" description="Helical" evidence="1">
    <location>
        <begin position="114"/>
        <end position="135"/>
    </location>
</feature>
<reference evidence="2 3" key="1">
    <citation type="submission" date="2019-09" db="EMBL/GenBank/DDBJ databases">
        <title>A chromosome-level genome assembly of the Chinese tupelo Nyssa sinensis.</title>
        <authorList>
            <person name="Yang X."/>
            <person name="Kang M."/>
            <person name="Yang Y."/>
            <person name="Xiong H."/>
            <person name="Wang M."/>
            <person name="Zhang Z."/>
            <person name="Wang Z."/>
            <person name="Wu H."/>
            <person name="Ma T."/>
            <person name="Liu J."/>
            <person name="Xi Z."/>
        </authorList>
    </citation>
    <scope>NUCLEOTIDE SEQUENCE [LARGE SCALE GENOMIC DNA]</scope>
    <source>
        <strain evidence="2">J267</strain>
        <tissue evidence="2">Leaf</tissue>
    </source>
</reference>
<evidence type="ECO:0008006" key="4">
    <source>
        <dbReference type="Google" id="ProtNLM"/>
    </source>
</evidence>
<dbReference type="EMBL" id="CM018034">
    <property type="protein sequence ID" value="KAA8543001.1"/>
    <property type="molecule type" value="Genomic_DNA"/>
</dbReference>
<dbReference type="AlphaFoldDB" id="A0A5J5BPA3"/>
<feature type="transmembrane region" description="Helical" evidence="1">
    <location>
        <begin position="332"/>
        <end position="352"/>
    </location>
</feature>
<dbReference type="GO" id="GO:0016020">
    <property type="term" value="C:membrane"/>
    <property type="evidence" value="ECO:0007669"/>
    <property type="project" value="TreeGrafter"/>
</dbReference>
<keyword evidence="1" id="KW-0812">Transmembrane</keyword>
<proteinExistence type="predicted"/>
<dbReference type="OrthoDB" id="419711at2759"/>
<feature type="transmembrane region" description="Helical" evidence="1">
    <location>
        <begin position="231"/>
        <end position="256"/>
    </location>
</feature>
<sequence>MSNYRPPYQFSTSQFQWTLQKAETINTPIHLLLLTLLHRSSSGRGIHISLLVSEEMAKSSGVGWEYWLQWQVPICALIFVVPSLVAVILINRVNREPLKSVDLWIPCWRNLNPLWLLFYRVIAFTLMALLLYQIVASYTAFVFYFYTQWTFTLVMVYFALGTLISARGCWMYSWKPLVEIGERDEFLKKDSGDSTVNSRVKEIKGSINLQSSCNHEQFEQEAGFWENLMQIIYQTCAGAVILTDIVFWCLIVPFLTNENFRLNLLMGSMHSLNAVFLLIDSALNSLTFPWYRLAYFVLWSVFYVVFHWVLHACGATWWPYPFLELSTPWAPLWYLGLALVHIPCYGIYALFIKAKGSIFSTMFPYAFMRNLGSSGRNSQEKKRT</sequence>
<protein>
    <recommendedName>
        <fullName evidence="4">Transmembrane protein</fullName>
    </recommendedName>
</protein>
<gene>
    <name evidence="2" type="ORF">F0562_021504</name>
</gene>
<dbReference type="PANTHER" id="PTHR12242:SF38">
    <property type="entry name" value="TRANSMEMBRANE PROTEIN"/>
    <property type="match status" value="1"/>
</dbReference>
<accession>A0A5J5BPA3</accession>
<dbReference type="PANTHER" id="PTHR12242">
    <property type="entry name" value="OS02G0130600 PROTEIN-RELATED"/>
    <property type="match status" value="1"/>
</dbReference>
<keyword evidence="3" id="KW-1185">Reference proteome</keyword>
<evidence type="ECO:0000313" key="2">
    <source>
        <dbReference type="EMBL" id="KAA8543001.1"/>
    </source>
</evidence>
<organism evidence="2 3">
    <name type="scientific">Nyssa sinensis</name>
    <dbReference type="NCBI Taxonomy" id="561372"/>
    <lineage>
        <taxon>Eukaryota</taxon>
        <taxon>Viridiplantae</taxon>
        <taxon>Streptophyta</taxon>
        <taxon>Embryophyta</taxon>
        <taxon>Tracheophyta</taxon>
        <taxon>Spermatophyta</taxon>
        <taxon>Magnoliopsida</taxon>
        <taxon>eudicotyledons</taxon>
        <taxon>Gunneridae</taxon>
        <taxon>Pentapetalae</taxon>
        <taxon>asterids</taxon>
        <taxon>Cornales</taxon>
        <taxon>Nyssaceae</taxon>
        <taxon>Nyssa</taxon>
    </lineage>
</organism>
<keyword evidence="1" id="KW-0472">Membrane</keyword>
<feature type="transmembrane region" description="Helical" evidence="1">
    <location>
        <begin position="295"/>
        <end position="320"/>
    </location>
</feature>
<feature type="transmembrane region" description="Helical" evidence="1">
    <location>
        <begin position="70"/>
        <end position="93"/>
    </location>
</feature>
<dbReference type="Proteomes" id="UP000325577">
    <property type="component" value="Linkage Group LG11"/>
</dbReference>
<keyword evidence="1" id="KW-1133">Transmembrane helix</keyword>